<dbReference type="SUPFAM" id="SSF53474">
    <property type="entry name" value="alpha/beta-Hydrolases"/>
    <property type="match status" value="1"/>
</dbReference>
<dbReference type="Proteomes" id="UP000199236">
    <property type="component" value="Unassembled WGS sequence"/>
</dbReference>
<evidence type="ECO:0000313" key="3">
    <source>
        <dbReference type="EMBL" id="SFN65576.1"/>
    </source>
</evidence>
<evidence type="ECO:0000256" key="1">
    <source>
        <dbReference type="ARBA" id="ARBA00022801"/>
    </source>
</evidence>
<accession>A0A1I5ASR6</accession>
<dbReference type="Gene3D" id="3.40.50.1820">
    <property type="entry name" value="alpha/beta hydrolase"/>
    <property type="match status" value="1"/>
</dbReference>
<proteinExistence type="predicted"/>
<name>A0A1I5ASR6_9HYPH</name>
<dbReference type="EMBL" id="FOVR01000001">
    <property type="protein sequence ID" value="SFN65576.1"/>
    <property type="molecule type" value="Genomic_DNA"/>
</dbReference>
<dbReference type="Pfam" id="PF07859">
    <property type="entry name" value="Abhydrolase_3"/>
    <property type="match status" value="1"/>
</dbReference>
<keyword evidence="4" id="KW-1185">Reference proteome</keyword>
<dbReference type="AlphaFoldDB" id="A0A1I5ASR6"/>
<keyword evidence="1" id="KW-0378">Hydrolase</keyword>
<dbReference type="InterPro" id="IPR013094">
    <property type="entry name" value="AB_hydrolase_3"/>
</dbReference>
<dbReference type="InterPro" id="IPR050300">
    <property type="entry name" value="GDXG_lipolytic_enzyme"/>
</dbReference>
<dbReference type="STRING" id="655353.SAMN04488056_101602"/>
<organism evidence="3 4">
    <name type="scientific">Cohaesibacter marisflavi</name>
    <dbReference type="NCBI Taxonomy" id="655353"/>
    <lineage>
        <taxon>Bacteria</taxon>
        <taxon>Pseudomonadati</taxon>
        <taxon>Pseudomonadota</taxon>
        <taxon>Alphaproteobacteria</taxon>
        <taxon>Hyphomicrobiales</taxon>
        <taxon>Cohaesibacteraceae</taxon>
    </lineage>
</organism>
<dbReference type="GO" id="GO:0016787">
    <property type="term" value="F:hydrolase activity"/>
    <property type="evidence" value="ECO:0007669"/>
    <property type="project" value="UniProtKB-KW"/>
</dbReference>
<evidence type="ECO:0000259" key="2">
    <source>
        <dbReference type="Pfam" id="PF07859"/>
    </source>
</evidence>
<protein>
    <submittedName>
        <fullName evidence="3">Acetyl esterase</fullName>
    </submittedName>
</protein>
<sequence length="292" mass="31562">MDYSTLLDEDVLAFIKETLSFYPDDLAPDDWPTQRAVYDRMADQFRAARPKGLPVCDDTIAGVPVRCYGHPSEAIILYAHGGGFVLGGLESHDDICAEIAVASGVQVVSIDYRLAPEHPHPADFEDMQAVAKDLTQQHSIVLCGDSAGATLCASVAGVWNSPRLLGQVLIYPYLGYPMNGGSFDAHANAPLLSLNDLIGFADVRGVKQETARAIPCLGNLAQLPPTFLFPAECDPLHDDAFHYHREAKSAGADMQIKTHSGLVHGWLRARHRSGRAAAAFDDILKTLKSLVG</sequence>
<feature type="domain" description="Alpha/beta hydrolase fold-3" evidence="2">
    <location>
        <begin position="76"/>
        <end position="267"/>
    </location>
</feature>
<dbReference type="RefSeq" id="WP_090068661.1">
    <property type="nucleotide sequence ID" value="NZ_FOVR01000001.1"/>
</dbReference>
<dbReference type="OrthoDB" id="9806180at2"/>
<evidence type="ECO:0000313" key="4">
    <source>
        <dbReference type="Proteomes" id="UP000199236"/>
    </source>
</evidence>
<dbReference type="PANTHER" id="PTHR48081:SF8">
    <property type="entry name" value="ALPHA_BETA HYDROLASE FOLD-3 DOMAIN-CONTAINING PROTEIN-RELATED"/>
    <property type="match status" value="1"/>
</dbReference>
<gene>
    <name evidence="3" type="ORF">SAMN04488056_101602</name>
</gene>
<dbReference type="InterPro" id="IPR029058">
    <property type="entry name" value="AB_hydrolase_fold"/>
</dbReference>
<reference evidence="3 4" key="1">
    <citation type="submission" date="2016-10" db="EMBL/GenBank/DDBJ databases">
        <authorList>
            <person name="de Groot N.N."/>
        </authorList>
    </citation>
    <scope>NUCLEOTIDE SEQUENCE [LARGE SCALE GENOMIC DNA]</scope>
    <source>
        <strain evidence="3 4">CGMCC 1.9157</strain>
    </source>
</reference>
<dbReference type="PANTHER" id="PTHR48081">
    <property type="entry name" value="AB HYDROLASE SUPERFAMILY PROTEIN C4A8.06C"/>
    <property type="match status" value="1"/>
</dbReference>